<dbReference type="RefSeq" id="WP_221859289.1">
    <property type="nucleotide sequence ID" value="NZ_JAIKTU010000003.1"/>
</dbReference>
<evidence type="ECO:0000313" key="3">
    <source>
        <dbReference type="Proteomes" id="UP001299068"/>
    </source>
</evidence>
<sequence>MDKETFKKTEAALYRYFQYKKKIYYLKQWVEQLKSRLEKIEKDIIDANVTIDYYQNGIGISERVQTSPSGNSFAEEQMCKEITKLEREHLIISKKIFKNNHKIRELERYVDNMETNLNTLEEEDRRYIELKYGDKKSVLQIARSLNIAQATAYRKRGEVIAIIAEYKNTIMFRKKAENDKHLINI</sequence>
<gene>
    <name evidence="2" type="ORF">K5V21_03670</name>
</gene>
<comment type="caution">
    <text evidence="2">The sequence shown here is derived from an EMBL/GenBank/DDBJ whole genome shotgun (WGS) entry which is preliminary data.</text>
</comment>
<dbReference type="EMBL" id="JAIKTU010000003">
    <property type="protein sequence ID" value="MBY0754549.1"/>
    <property type="molecule type" value="Genomic_DNA"/>
</dbReference>
<proteinExistence type="predicted"/>
<accession>A0ABS7KUZ6</accession>
<keyword evidence="3" id="KW-1185">Reference proteome</keyword>
<reference evidence="2 3" key="1">
    <citation type="journal article" date="2021" name="Cell Host Microbe">
        <title>in vivo commensal control of Clostridioides difficile virulence.</title>
        <authorList>
            <person name="Girinathan B.P."/>
            <person name="Dibenedetto N."/>
            <person name="Worley J.N."/>
            <person name="Peltier J."/>
            <person name="Arrieta-Ortiz M.L."/>
            <person name="Rupa Christinal Immanuel S."/>
            <person name="Lavin R."/>
            <person name="Delaney M.L."/>
            <person name="Cummins C."/>
            <person name="Hoffmann M."/>
            <person name="Luo Y."/>
            <person name="Gonzalez-Escalona N."/>
            <person name="Allard M."/>
            <person name="Onderdonk A.B."/>
            <person name="Gerber G.K."/>
            <person name="Sonenshein A.L."/>
            <person name="Baliga N."/>
            <person name="Dupuy B."/>
            <person name="Bry L."/>
        </authorList>
    </citation>
    <scope>NUCLEOTIDE SEQUENCE [LARGE SCALE GENOMIC DNA]</scope>
    <source>
        <strain evidence="2 3">DSM 599</strain>
    </source>
</reference>
<feature type="coiled-coil region" evidence="1">
    <location>
        <begin position="103"/>
        <end position="130"/>
    </location>
</feature>
<organism evidence="2 3">
    <name type="scientific">Clostridium sardiniense</name>
    <name type="common">Clostridium absonum</name>
    <dbReference type="NCBI Taxonomy" id="29369"/>
    <lineage>
        <taxon>Bacteria</taxon>
        <taxon>Bacillati</taxon>
        <taxon>Bacillota</taxon>
        <taxon>Clostridia</taxon>
        <taxon>Eubacteriales</taxon>
        <taxon>Clostridiaceae</taxon>
        <taxon>Clostridium</taxon>
    </lineage>
</organism>
<name>A0ABS7KUZ6_CLOSR</name>
<dbReference type="Proteomes" id="UP001299068">
    <property type="component" value="Unassembled WGS sequence"/>
</dbReference>
<dbReference type="InterPro" id="IPR006523">
    <property type="entry name" value="RinA"/>
</dbReference>
<dbReference type="InterPro" id="IPR013324">
    <property type="entry name" value="RNA_pol_sigma_r3/r4-like"/>
</dbReference>
<protein>
    <submittedName>
        <fullName evidence="2">Transcriptional regulator</fullName>
    </submittedName>
</protein>
<evidence type="ECO:0000313" key="2">
    <source>
        <dbReference type="EMBL" id="MBY0754549.1"/>
    </source>
</evidence>
<dbReference type="SUPFAM" id="SSF88659">
    <property type="entry name" value="Sigma3 and sigma4 domains of RNA polymerase sigma factors"/>
    <property type="match status" value="1"/>
</dbReference>
<evidence type="ECO:0000256" key="1">
    <source>
        <dbReference type="SAM" id="Coils"/>
    </source>
</evidence>
<dbReference type="NCBIfam" id="TIGR01636">
    <property type="entry name" value="phage_rinA"/>
    <property type="match status" value="1"/>
</dbReference>
<keyword evidence="1" id="KW-0175">Coiled coil</keyword>